<feature type="binding site" evidence="8">
    <location>
        <position position="180"/>
    </location>
    <ligand>
        <name>Zn(2+)</name>
        <dbReference type="ChEBI" id="CHEBI:29105"/>
    </ligand>
</feature>
<dbReference type="Pfam" id="PF21621">
    <property type="entry name" value="MPI_cupin_dom"/>
    <property type="match status" value="1"/>
</dbReference>
<reference evidence="12 13" key="1">
    <citation type="submission" date="2011-01" db="EMBL/GenBank/DDBJ databases">
        <authorList>
            <person name="Muzny D."/>
            <person name="Qin X."/>
            <person name="Deng J."/>
            <person name="Jiang H."/>
            <person name="Liu Y."/>
            <person name="Qu J."/>
            <person name="Song X.-Z."/>
            <person name="Zhang L."/>
            <person name="Thornton R."/>
            <person name="Coyle M."/>
            <person name="Francisco L."/>
            <person name="Jackson L."/>
            <person name="Javaid M."/>
            <person name="Korchina V."/>
            <person name="Kovar C."/>
            <person name="Mata R."/>
            <person name="Mathew T."/>
            <person name="Ngo R."/>
            <person name="Nguyen L."/>
            <person name="Nguyen N."/>
            <person name="Okwuonu G."/>
            <person name="Ongeri F."/>
            <person name="Pham C."/>
            <person name="Simmons D."/>
            <person name="Wilczek-Boney K."/>
            <person name="Hale W."/>
            <person name="Jakkamsetti A."/>
            <person name="Pham P."/>
            <person name="Ruth R."/>
            <person name="San Lucas F."/>
            <person name="Warren J."/>
            <person name="Zhang J."/>
            <person name="Zhao Z."/>
            <person name="Zhou C."/>
            <person name="Zhu D."/>
            <person name="Lee S."/>
            <person name="Bess C."/>
            <person name="Blankenburg K."/>
            <person name="Forbes L."/>
            <person name="Fu Q."/>
            <person name="Gubbala S."/>
            <person name="Hirani K."/>
            <person name="Jayaseelan J.C."/>
            <person name="Lara F."/>
            <person name="Munidasa M."/>
            <person name="Palculict T."/>
            <person name="Patil S."/>
            <person name="Pu L.-L."/>
            <person name="Saada N."/>
            <person name="Tang L."/>
            <person name="Weissenberger G."/>
            <person name="Zhu Y."/>
            <person name="Hemphill L."/>
            <person name="Shang Y."/>
            <person name="Youmans B."/>
            <person name="Ayvaz T."/>
            <person name="Ross M."/>
            <person name="Santibanez J."/>
            <person name="Aqrawi P."/>
            <person name="Gross S."/>
            <person name="Joshi V."/>
            <person name="Fowler G."/>
            <person name="Nazareth L."/>
            <person name="Reid J."/>
            <person name="Worley K."/>
            <person name="Petrosino J."/>
            <person name="Highlander S."/>
            <person name="Gibbs R."/>
        </authorList>
    </citation>
    <scope>NUCLEOTIDE SEQUENCE [LARGE SCALE GENOMIC DNA]</scope>
    <source>
        <strain evidence="12 13">ATCC 12755</strain>
    </source>
</reference>
<evidence type="ECO:0000256" key="4">
    <source>
        <dbReference type="ARBA" id="ARBA00022723"/>
    </source>
</evidence>
<dbReference type="InterPro" id="IPR014710">
    <property type="entry name" value="RmlC-like_jellyroll"/>
</dbReference>
<gene>
    <name evidence="12" type="primary">manA</name>
    <name evidence="12" type="ORF">HMPREF9087_0181</name>
</gene>
<feature type="binding site" evidence="8">
    <location>
        <position position="106"/>
    </location>
    <ligand>
        <name>Zn(2+)</name>
        <dbReference type="ChEBI" id="CHEBI:29105"/>
    </ligand>
</feature>
<accession>F0EG84</accession>
<feature type="binding site" evidence="8">
    <location>
        <position position="123"/>
    </location>
    <ligand>
        <name>Zn(2+)</name>
        <dbReference type="ChEBI" id="CHEBI:29105"/>
    </ligand>
</feature>
<dbReference type="SUPFAM" id="SSF51182">
    <property type="entry name" value="RmlC-like cupins"/>
    <property type="match status" value="1"/>
</dbReference>
<evidence type="ECO:0000256" key="5">
    <source>
        <dbReference type="ARBA" id="ARBA00022833"/>
    </source>
</evidence>
<dbReference type="GO" id="GO:0008270">
    <property type="term" value="F:zinc ion binding"/>
    <property type="evidence" value="ECO:0007669"/>
    <property type="project" value="UniProtKB-UniRule"/>
</dbReference>
<evidence type="ECO:0000256" key="8">
    <source>
        <dbReference type="PIRSR" id="PIRSR036894-1"/>
    </source>
</evidence>
<comment type="similarity">
    <text evidence="2 7">Belongs to the mannose-6-phosphate isomerase type 1 family.</text>
</comment>
<dbReference type="InterPro" id="IPR001250">
    <property type="entry name" value="Man6P_Isoase-1"/>
</dbReference>
<evidence type="ECO:0000256" key="3">
    <source>
        <dbReference type="ARBA" id="ARBA00011956"/>
    </source>
</evidence>
<evidence type="ECO:0000256" key="2">
    <source>
        <dbReference type="ARBA" id="ARBA00010772"/>
    </source>
</evidence>
<keyword evidence="5 7" id="KW-0862">Zinc</keyword>
<dbReference type="InterPro" id="IPR049071">
    <property type="entry name" value="MPI_cupin_dom"/>
</dbReference>
<proteinExistence type="inferred from homology"/>
<dbReference type="PANTHER" id="PTHR42742:SF3">
    <property type="entry name" value="FRUCTOKINASE"/>
    <property type="match status" value="1"/>
</dbReference>
<dbReference type="Pfam" id="PF20511">
    <property type="entry name" value="PMI_typeI_cat"/>
    <property type="match status" value="1"/>
</dbReference>
<dbReference type="Proteomes" id="UP000004835">
    <property type="component" value="Unassembled WGS sequence"/>
</dbReference>
<comment type="caution">
    <text evidence="12">The sequence shown here is derived from an EMBL/GenBank/DDBJ whole genome shotgun (WGS) entry which is preliminary data.</text>
</comment>
<evidence type="ECO:0000256" key="6">
    <source>
        <dbReference type="ARBA" id="ARBA00023235"/>
    </source>
</evidence>
<dbReference type="InterPro" id="IPR046457">
    <property type="entry name" value="PMI_typeI_cat"/>
</dbReference>
<protein>
    <recommendedName>
        <fullName evidence="3 7">Mannose-6-phosphate isomerase</fullName>
        <ecNumber evidence="3 7">5.3.1.8</ecNumber>
    </recommendedName>
</protein>
<dbReference type="PANTHER" id="PTHR42742">
    <property type="entry name" value="TRANSCRIPTIONAL REPRESSOR MPRA"/>
    <property type="match status" value="1"/>
</dbReference>
<dbReference type="InterPro" id="IPR051804">
    <property type="entry name" value="Carb_Metab_Reg_Kinase/Isom"/>
</dbReference>
<feature type="active site" evidence="9">
    <location>
        <position position="200"/>
    </location>
</feature>
<evidence type="ECO:0000313" key="13">
    <source>
        <dbReference type="Proteomes" id="UP000004835"/>
    </source>
</evidence>
<evidence type="ECO:0000256" key="1">
    <source>
        <dbReference type="ARBA" id="ARBA00000757"/>
    </source>
</evidence>
<keyword evidence="6 7" id="KW-0413">Isomerase</keyword>
<dbReference type="CDD" id="cd07010">
    <property type="entry name" value="cupin_PMI_type_I_N_bac"/>
    <property type="match status" value="1"/>
</dbReference>
<organism evidence="12 13">
    <name type="scientific">Enterococcus casseliflavus ATCC 12755</name>
    <dbReference type="NCBI Taxonomy" id="888066"/>
    <lineage>
        <taxon>Bacteria</taxon>
        <taxon>Bacillati</taxon>
        <taxon>Bacillota</taxon>
        <taxon>Bacilli</taxon>
        <taxon>Lactobacillales</taxon>
        <taxon>Enterococcaceae</taxon>
        <taxon>Enterococcus</taxon>
    </lineage>
</organism>
<evidence type="ECO:0000256" key="7">
    <source>
        <dbReference type="PIRNR" id="PIRNR036894"/>
    </source>
</evidence>
<dbReference type="PIRSF" id="PIRSF036894">
    <property type="entry name" value="PMI_Firm_short"/>
    <property type="match status" value="1"/>
</dbReference>
<comment type="cofactor">
    <cofactor evidence="8">
        <name>Zn(2+)</name>
        <dbReference type="ChEBI" id="CHEBI:29105"/>
    </cofactor>
    <text evidence="8">Binds 1 zinc ion per subunit.</text>
</comment>
<name>F0EG84_ENTCA</name>
<dbReference type="FunFam" id="2.60.120.10:FF:000070">
    <property type="entry name" value="Mannose-6-phosphate isomerase"/>
    <property type="match status" value="1"/>
</dbReference>
<evidence type="ECO:0000313" key="12">
    <source>
        <dbReference type="EMBL" id="EGC70804.1"/>
    </source>
</evidence>
<dbReference type="InterPro" id="IPR011051">
    <property type="entry name" value="RmlC_Cupin_sf"/>
</dbReference>
<evidence type="ECO:0000259" key="10">
    <source>
        <dbReference type="Pfam" id="PF20511"/>
    </source>
</evidence>
<feature type="domain" description="Mannose-6-phosphate isomerase cupin" evidence="11">
    <location>
        <begin position="247"/>
        <end position="322"/>
    </location>
</feature>
<dbReference type="HOGENOM" id="CLU_020529_0_0_9"/>
<dbReference type="GO" id="GO:0004476">
    <property type="term" value="F:mannose-6-phosphate isomerase activity"/>
    <property type="evidence" value="ECO:0007669"/>
    <property type="project" value="UniProtKB-UniRule"/>
</dbReference>
<evidence type="ECO:0000256" key="9">
    <source>
        <dbReference type="PIRSR" id="PIRSR036894-2"/>
    </source>
</evidence>
<dbReference type="EC" id="5.3.1.8" evidence="3 7"/>
<comment type="catalytic activity">
    <reaction evidence="1 7">
        <text>D-mannose 6-phosphate = D-fructose 6-phosphate</text>
        <dbReference type="Rhea" id="RHEA:12356"/>
        <dbReference type="ChEBI" id="CHEBI:58735"/>
        <dbReference type="ChEBI" id="CHEBI:61527"/>
        <dbReference type="EC" id="5.3.1.8"/>
    </reaction>
</comment>
<keyword evidence="4 7" id="KW-0479">Metal-binding</keyword>
<dbReference type="AlphaFoldDB" id="F0EG84"/>
<dbReference type="NCBIfam" id="TIGR00218">
    <property type="entry name" value="manA"/>
    <property type="match status" value="1"/>
</dbReference>
<feature type="domain" description="Phosphomannose isomerase type I catalytic" evidence="10">
    <location>
        <begin position="15"/>
        <end position="112"/>
    </location>
</feature>
<dbReference type="Gene3D" id="2.60.120.10">
    <property type="entry name" value="Jelly Rolls"/>
    <property type="match status" value="2"/>
</dbReference>
<sequence length="326" mass="36756">MHEQLERGTIMEPLFMKPVFQEKIWGGSRLHSVFGFDLPSDKIGEDWAISAHPHGVSVIENGPFKGKTLADLWQDHQELFGHSDEPVFPLLIKILDAEDDLSVQVHPDDTYGLAHEGELGKTECWYIIDAEPGAEIIYGHHAQTKEELAEMIEAGRWDDLLTKVPVKKGDFFYVPSGTIHAIGKGIMILETQQSSDTTYRVYDYDRTDDQGQTRELHIQQSIDVTTIPARTPELSIREVKQGQSAVVTYLETPFFNVYEWEVHGKLSLAQKADYTLMTVIDGYGQLMIDGHSYELKMGTSCILPNPIKKWELVGELTVIASEPGKK</sequence>
<evidence type="ECO:0000259" key="11">
    <source>
        <dbReference type="Pfam" id="PF21621"/>
    </source>
</evidence>
<dbReference type="EMBL" id="AEWT01000002">
    <property type="protein sequence ID" value="EGC70804.1"/>
    <property type="molecule type" value="Genomic_DNA"/>
</dbReference>
<dbReference type="InterPro" id="IPR014628">
    <property type="entry name" value="Man6P_isomerase_Firm_short"/>
</dbReference>
<dbReference type="GO" id="GO:0005975">
    <property type="term" value="P:carbohydrate metabolic process"/>
    <property type="evidence" value="ECO:0007669"/>
    <property type="project" value="UniProtKB-UniRule"/>
</dbReference>